<dbReference type="SUPFAM" id="SSF56112">
    <property type="entry name" value="Protein kinase-like (PK-like)"/>
    <property type="match status" value="2"/>
</dbReference>
<feature type="domain" description="NERD" evidence="8">
    <location>
        <begin position="12"/>
        <end position="126"/>
    </location>
</feature>
<dbReference type="RefSeq" id="WP_091695606.1">
    <property type="nucleotide sequence ID" value="NZ_FPCG01000003.1"/>
</dbReference>
<dbReference type="InterPro" id="IPR011009">
    <property type="entry name" value="Kinase-like_dom_sf"/>
</dbReference>
<dbReference type="EMBL" id="FPCG01000003">
    <property type="protein sequence ID" value="SFV21872.1"/>
    <property type="molecule type" value="Genomic_DNA"/>
</dbReference>
<evidence type="ECO:0000313" key="10">
    <source>
        <dbReference type="Proteomes" id="UP000198881"/>
    </source>
</evidence>
<dbReference type="NCBIfam" id="NF033442">
    <property type="entry name" value="BREX_PglW"/>
    <property type="match status" value="1"/>
</dbReference>
<dbReference type="STRING" id="574650.SAMN04487966_10386"/>
<dbReference type="Pfam" id="PF08378">
    <property type="entry name" value="NERD"/>
    <property type="match status" value="1"/>
</dbReference>
<evidence type="ECO:0000256" key="1">
    <source>
        <dbReference type="ARBA" id="ARBA00012513"/>
    </source>
</evidence>
<dbReference type="OrthoDB" id="3404503at2"/>
<evidence type="ECO:0000256" key="5">
    <source>
        <dbReference type="ARBA" id="ARBA00022777"/>
    </source>
</evidence>
<feature type="domain" description="Protein kinase" evidence="7">
    <location>
        <begin position="513"/>
        <end position="770"/>
    </location>
</feature>
<accession>A0A1I7MIV9</accession>
<evidence type="ECO:0000259" key="7">
    <source>
        <dbReference type="PROSITE" id="PS50011"/>
    </source>
</evidence>
<name>A0A1I7MIV9_9MICC</name>
<keyword evidence="10" id="KW-1185">Reference proteome</keyword>
<dbReference type="InterPro" id="IPR011528">
    <property type="entry name" value="NERD"/>
</dbReference>
<keyword evidence="6" id="KW-0067">ATP-binding</keyword>
<dbReference type="SMART" id="SM00220">
    <property type="entry name" value="S_TKc"/>
    <property type="match status" value="1"/>
</dbReference>
<gene>
    <name evidence="9" type="ORF">SAMN04487966_10386</name>
</gene>
<dbReference type="InterPro" id="IPR000719">
    <property type="entry name" value="Prot_kinase_dom"/>
</dbReference>
<dbReference type="PROSITE" id="PS50965">
    <property type="entry name" value="NERD"/>
    <property type="match status" value="1"/>
</dbReference>
<dbReference type="PANTHER" id="PTHR43289">
    <property type="entry name" value="MITOGEN-ACTIVATED PROTEIN KINASE KINASE KINASE 20-RELATED"/>
    <property type="match status" value="1"/>
</dbReference>
<organism evidence="9 10">
    <name type="scientific">Micrococcus terreus</name>
    <dbReference type="NCBI Taxonomy" id="574650"/>
    <lineage>
        <taxon>Bacteria</taxon>
        <taxon>Bacillati</taxon>
        <taxon>Actinomycetota</taxon>
        <taxon>Actinomycetes</taxon>
        <taxon>Micrococcales</taxon>
        <taxon>Micrococcaceae</taxon>
        <taxon>Micrococcus</taxon>
    </lineage>
</organism>
<evidence type="ECO:0000313" key="9">
    <source>
        <dbReference type="EMBL" id="SFV21872.1"/>
    </source>
</evidence>
<protein>
    <recommendedName>
        <fullName evidence="1">non-specific serine/threonine protein kinase</fullName>
        <ecNumber evidence="1">2.7.11.1</ecNumber>
    </recommendedName>
</protein>
<keyword evidence="3" id="KW-0808">Transferase</keyword>
<keyword evidence="2 9" id="KW-0723">Serine/threonine-protein kinase</keyword>
<reference evidence="9 10" key="1">
    <citation type="submission" date="2016-10" db="EMBL/GenBank/DDBJ databases">
        <authorList>
            <person name="de Groot N.N."/>
        </authorList>
    </citation>
    <scope>NUCLEOTIDE SEQUENCE [LARGE SCALE GENOMIC DNA]</scope>
    <source>
        <strain evidence="9 10">CGMCC 1.7054</strain>
    </source>
</reference>
<dbReference type="PANTHER" id="PTHR43289:SF6">
    <property type="entry name" value="SERINE_THREONINE-PROTEIN KINASE NEKL-3"/>
    <property type="match status" value="1"/>
</dbReference>
<evidence type="ECO:0000256" key="3">
    <source>
        <dbReference type="ARBA" id="ARBA00022679"/>
    </source>
</evidence>
<dbReference type="GO" id="GO:0004674">
    <property type="term" value="F:protein serine/threonine kinase activity"/>
    <property type="evidence" value="ECO:0007669"/>
    <property type="project" value="UniProtKB-KW"/>
</dbReference>
<dbReference type="Gene3D" id="1.10.510.10">
    <property type="entry name" value="Transferase(Phosphotransferase) domain 1"/>
    <property type="match status" value="2"/>
</dbReference>
<sequence length="1419" mass="155010">MAGKRWIEVTSSQFPHEQAGLEYLRERVPDHSPYRVWTNFEFRDGQGRWHEVDALLLGRGALYLIELKHYAGTISGNDLRWNRSHGRVEDSPLLLARKKAQYLSSKLKDAFRDWALESNVNPDPRKVVPWVQEAVFLHHPQTRVLLPPESRTNLYGLDELASTDEGLPGVSELILQPPRRDPIGPNQELILAALLERIGLVERREREAGSWVIQEGGAVAEGEGWQEWAASHAVSGEAARIRFHSGADESERRNARLIADHEYRVMSQLHHDGLLRPRDIVSENTLGRGLVYPWDEDLERLDLWLAGHDEQVDLAQRLDVISQVGEVLAYAHGHGVVHRGLAPDQVWVKPTASGEGVDQVKVSGWQTVGAALRTEGATGMTQLGSKLDDGGPASVFEAPEGRWVTTSREALDQFSLGALAFFVLSGRPPAATRSDMTQRLREQDGLDLAVEVPGMGEAVREAVRRSTHPAPGQRHETIADFLQQLHQIDQPVEDEVLDPRHADRDDVLGDGRFRVLKRLGKGSTAVGLLVEDTTLTTKNRERVLKVALDEKASERLVEEAGVLRRIKSPRVAALVEGPLDLGEGINALLLENAGETTLQDRLRQRGTRLTVDLLERFGDELLAALADLEKVGIDHRDIKPANLGIGADSRKVQRLKLFDFSLSRAPATALEAGTPPYLDPFLGGDRTLYDSAAERYSAAVVLFEMAAGRLPRYGDDPRAHPASVPDEVTIDPKDFDPALAEGLAGFFRSALARDARQRFGTAADMRREWNRIVGGVSGEVTDLADDVAAAVTLDTPLAETGLTARALSGLEVYRLSTVRDFLSLDPVLMNRMSGTTAATREEIKRRRREWHGRLVTDQAGALAPSGTLSLEAARNVLLEAVTDPARGSRRELAGLILGLAAGDGKGKAAAFSSQAALGSTLAKIMSTAAVNQLLQTFHEQWVADDAARGVLQALDRVVDEAMGDLGGVATPEELAGRIAEAFAADARPTGVRERHARERLALGLLRVVTDRRRYLLRAESADLPLEIRRHDERVVAVGRTACLLDAADALARAAEQAVRDLRAAVLSPQRSRQVVEPVLQRFAGQLDPVDRDGQRMDEGLRPVRLAAAVSASAEATSAGELYRRDLAVEEMVRLAVGAVGVTERMSPAALHDRVRSRFPAAPPLPPRPQLDRLVGEAGLELQFDDTAGQYVHPTLHTSSTAVTTRRGTQLAQDMDLVEDSAITRRLAESVRQRSYLVLGTEPSRLSRLAGALEKRFGATVLDVTGVLLEELRSLSERDARVPAWDQLMAADAQAEGSRARQGLAVVVGMALPAVEEQLLAVLNTADGSPGGRSPLVLRDVSPLVRYGHVSVLRRLSDLTVARGRAVWVLAPQFGIFRGAAVDRVSLTTSPNQFLDIDYAWTDAQATAGVTDEIEMKDHA</sequence>
<dbReference type="Pfam" id="PF00069">
    <property type="entry name" value="Pkinase"/>
    <property type="match status" value="1"/>
</dbReference>
<dbReference type="PROSITE" id="PS50011">
    <property type="entry name" value="PROTEIN_KINASE_DOM"/>
    <property type="match status" value="2"/>
</dbReference>
<dbReference type="GO" id="GO:0005524">
    <property type="term" value="F:ATP binding"/>
    <property type="evidence" value="ECO:0007669"/>
    <property type="project" value="UniProtKB-KW"/>
</dbReference>
<evidence type="ECO:0000256" key="4">
    <source>
        <dbReference type="ARBA" id="ARBA00022741"/>
    </source>
</evidence>
<evidence type="ECO:0000256" key="6">
    <source>
        <dbReference type="ARBA" id="ARBA00022840"/>
    </source>
</evidence>
<keyword evidence="5 9" id="KW-0418">Kinase</keyword>
<feature type="domain" description="Protein kinase" evidence="7">
    <location>
        <begin position="213"/>
        <end position="489"/>
    </location>
</feature>
<evidence type="ECO:0000259" key="8">
    <source>
        <dbReference type="PROSITE" id="PS50965"/>
    </source>
</evidence>
<dbReference type="EC" id="2.7.11.1" evidence="1"/>
<dbReference type="Proteomes" id="UP000198881">
    <property type="component" value="Unassembled WGS sequence"/>
</dbReference>
<evidence type="ECO:0000256" key="2">
    <source>
        <dbReference type="ARBA" id="ARBA00022527"/>
    </source>
</evidence>
<dbReference type="InterPro" id="IPR049832">
    <property type="entry name" value="BREX_PglW"/>
</dbReference>
<keyword evidence="4" id="KW-0547">Nucleotide-binding</keyword>
<proteinExistence type="predicted"/>